<keyword evidence="3" id="KW-1185">Reference proteome</keyword>
<accession>A0ABP0L125</accession>
<feature type="region of interest" description="Disordered" evidence="1">
    <location>
        <begin position="42"/>
        <end position="67"/>
    </location>
</feature>
<proteinExistence type="predicted"/>
<dbReference type="Proteomes" id="UP001642464">
    <property type="component" value="Unassembled WGS sequence"/>
</dbReference>
<organism evidence="2 3">
    <name type="scientific">Durusdinium trenchii</name>
    <dbReference type="NCBI Taxonomy" id="1381693"/>
    <lineage>
        <taxon>Eukaryota</taxon>
        <taxon>Sar</taxon>
        <taxon>Alveolata</taxon>
        <taxon>Dinophyceae</taxon>
        <taxon>Suessiales</taxon>
        <taxon>Symbiodiniaceae</taxon>
        <taxon>Durusdinium</taxon>
    </lineage>
</organism>
<feature type="compositionally biased region" description="Basic and acidic residues" evidence="1">
    <location>
        <begin position="42"/>
        <end position="64"/>
    </location>
</feature>
<evidence type="ECO:0000313" key="3">
    <source>
        <dbReference type="Proteomes" id="UP001642464"/>
    </source>
</evidence>
<gene>
    <name evidence="2" type="ORF">SCF082_LOCUS19987</name>
</gene>
<comment type="caution">
    <text evidence="2">The sequence shown here is derived from an EMBL/GenBank/DDBJ whole genome shotgun (WGS) entry which is preliminary data.</text>
</comment>
<protein>
    <submittedName>
        <fullName evidence="2">Uncharacterized protein</fullName>
    </submittedName>
</protein>
<evidence type="ECO:0000313" key="2">
    <source>
        <dbReference type="EMBL" id="CAK9032238.1"/>
    </source>
</evidence>
<sequence>REAMLGIRKALDEEVARIRKAEEEDGAYLALLDQQGDYMRELERANSRKDEGGGPGPEARKERAWLPAFSTPLKKPLKIQDFKRVMLTDDGKLKPIRRAPDSA</sequence>
<evidence type="ECO:0000256" key="1">
    <source>
        <dbReference type="SAM" id="MobiDB-lite"/>
    </source>
</evidence>
<reference evidence="2 3" key="1">
    <citation type="submission" date="2024-02" db="EMBL/GenBank/DDBJ databases">
        <authorList>
            <person name="Chen Y."/>
            <person name="Shah S."/>
            <person name="Dougan E. K."/>
            <person name="Thang M."/>
            <person name="Chan C."/>
        </authorList>
    </citation>
    <scope>NUCLEOTIDE SEQUENCE [LARGE SCALE GENOMIC DNA]</scope>
</reference>
<dbReference type="EMBL" id="CAXAMM010013803">
    <property type="protein sequence ID" value="CAK9032238.1"/>
    <property type="molecule type" value="Genomic_DNA"/>
</dbReference>
<name>A0ABP0L125_9DINO</name>
<feature type="non-terminal residue" evidence="2">
    <location>
        <position position="1"/>
    </location>
</feature>